<feature type="compositionally biased region" description="Low complexity" evidence="1">
    <location>
        <begin position="282"/>
        <end position="395"/>
    </location>
</feature>
<name>A0ABV8CDW7_9GAMM</name>
<comment type="caution">
    <text evidence="2">The sequence shown here is derived from an EMBL/GenBank/DDBJ whole genome shotgun (WGS) entry which is preliminary data.</text>
</comment>
<evidence type="ECO:0000256" key="1">
    <source>
        <dbReference type="SAM" id="MobiDB-lite"/>
    </source>
</evidence>
<protein>
    <submittedName>
        <fullName evidence="2">Uncharacterized protein</fullName>
    </submittedName>
</protein>
<proteinExistence type="predicted"/>
<evidence type="ECO:0000313" key="2">
    <source>
        <dbReference type="EMBL" id="MFC3908357.1"/>
    </source>
</evidence>
<dbReference type="RefSeq" id="WP_382341555.1">
    <property type="nucleotide sequence ID" value="NZ_JBHSAB010000004.1"/>
</dbReference>
<dbReference type="EMBL" id="JBHSAB010000004">
    <property type="protein sequence ID" value="MFC3908357.1"/>
    <property type="molecule type" value="Genomic_DNA"/>
</dbReference>
<feature type="compositionally biased region" description="Polar residues" evidence="1">
    <location>
        <begin position="397"/>
        <end position="416"/>
    </location>
</feature>
<keyword evidence="3" id="KW-1185">Reference proteome</keyword>
<feature type="compositionally biased region" description="Polar residues" evidence="1">
    <location>
        <begin position="258"/>
        <end position="275"/>
    </location>
</feature>
<feature type="region of interest" description="Disordered" evidence="1">
    <location>
        <begin position="254"/>
        <end position="437"/>
    </location>
</feature>
<accession>A0ABV8CDW7</accession>
<gene>
    <name evidence="2" type="ORF">ACFORL_04615</name>
</gene>
<evidence type="ECO:0000313" key="3">
    <source>
        <dbReference type="Proteomes" id="UP001595758"/>
    </source>
</evidence>
<organism evidence="2 3">
    <name type="scientific">Legionella dresdenensis</name>
    <dbReference type="NCBI Taxonomy" id="450200"/>
    <lineage>
        <taxon>Bacteria</taxon>
        <taxon>Pseudomonadati</taxon>
        <taxon>Pseudomonadota</taxon>
        <taxon>Gammaproteobacteria</taxon>
        <taxon>Legionellales</taxon>
        <taxon>Legionellaceae</taxon>
        <taxon>Legionella</taxon>
    </lineage>
</organism>
<sequence length="437" mass="45272">MVLSYEEIMQDPYEKLIATDGGLAENAPALDALEPAKQDALAEELVKQCSHANFQQLHGKLKAAAPYVNIYRALENACIVRAQIAAINGSAKHVATAEQFVANIKTEAFRQFPELAKHFFAKHEAEYAENVAMTLADNKAARAELKNVANDTFAGTTFGTRLAQATKASKHVNALLQDNPEKIVKRNSFTGELVNLFPRLFGKLKGQEQAIAGKLSATEEAKIKLQTITAAIDAEDHEEVKQSFGIMHAALVKRSGSEETTTIGADSVPVTTSTEPADKPASETTISEPTPEAAAETTSATPASETAPEAATETTSATPASEPAPEAATETTSATSAAQPVPEAAAETTSATPAAAPAAAAETTSATSAAQPAPEAATETASATSAPATTELPAESSPGNNTNSIFGAANPTNQKRLGNPGQKTVCGLNPGSSCSVM</sequence>
<reference evidence="3" key="1">
    <citation type="journal article" date="2019" name="Int. J. Syst. Evol. Microbiol.">
        <title>The Global Catalogue of Microorganisms (GCM) 10K type strain sequencing project: providing services to taxonomists for standard genome sequencing and annotation.</title>
        <authorList>
            <consortium name="The Broad Institute Genomics Platform"/>
            <consortium name="The Broad Institute Genome Sequencing Center for Infectious Disease"/>
            <person name="Wu L."/>
            <person name="Ma J."/>
        </authorList>
    </citation>
    <scope>NUCLEOTIDE SEQUENCE [LARGE SCALE GENOMIC DNA]</scope>
    <source>
        <strain evidence="3">CCUG 59858</strain>
    </source>
</reference>
<dbReference type="Proteomes" id="UP001595758">
    <property type="component" value="Unassembled WGS sequence"/>
</dbReference>